<dbReference type="KEGG" id="pfy:PFICI_13311"/>
<dbReference type="EMBL" id="KI912119">
    <property type="protein sequence ID" value="ETS74827.1"/>
    <property type="molecule type" value="Genomic_DNA"/>
</dbReference>
<evidence type="ECO:0000256" key="1">
    <source>
        <dbReference type="SAM" id="MobiDB-lite"/>
    </source>
</evidence>
<dbReference type="InParanoid" id="W3WNX7"/>
<dbReference type="OrthoDB" id="4757822at2759"/>
<dbReference type="HOGENOM" id="CLU_387372_0_0_1"/>
<dbReference type="GeneID" id="19278324"/>
<gene>
    <name evidence="2" type="ORF">PFICI_13311</name>
</gene>
<dbReference type="Proteomes" id="UP000030651">
    <property type="component" value="Unassembled WGS sequence"/>
</dbReference>
<keyword evidence="3" id="KW-1185">Reference proteome</keyword>
<name>W3WNX7_PESFW</name>
<evidence type="ECO:0000313" key="3">
    <source>
        <dbReference type="Proteomes" id="UP000030651"/>
    </source>
</evidence>
<proteinExistence type="predicted"/>
<dbReference type="RefSeq" id="XP_007840083.1">
    <property type="nucleotide sequence ID" value="XM_007841892.1"/>
</dbReference>
<feature type="region of interest" description="Disordered" evidence="1">
    <location>
        <begin position="551"/>
        <end position="625"/>
    </location>
</feature>
<sequence length="713" mass="81730">MCVIQRQSCIICRHREEDTCPDKNEKHRPENYVIKQCQHLMDILSRLKYDAGWNPADPPQLSGRFHCPDLQWPPTENPKHDFVCETCLAECCHEWTGVITDALKKKSQRSAHSRDDDDDDFARSAVHERPQRTPYLDITERHMSPIKRERLFEALTNNYGHPAGMKREITIENLTVAIQNTWLLRAGESAHRYLTVLVPKCNLCDELLVDQRENLQRADIIRGQRDDASNNTLPDDEIDNIWVSDVEFEPNSTLWKWLAWLSKDIPEALIQDPDYVQYQEPIQTHIKTGFISKPCKLCVEREFQCRKQVCEYVGESKSNWKGWMIFNWLMSRGTGNIPMFDHAAINFGYPTTQPPTLYEMMSLMSATWRRMTGIAWHDVDDMDPPSYSPTPCPFPMTMHERPLVNLCQLPQWRRLTPLELRHTLPSLQVEEVVPDKTTAPPTGKIQAGKGPQKSLIITLNTSRVDKTRSYAQSSRVVAKLKDNPAYMRAMGIESGLSTREMEKALSALLGLLADGDERTLPGSFQLSNGPKPVELDGEETVGGAVVHVKKKKVPRNDGENRTTSSNMKRCEKTPTRQVQKKPTSRSDTLLLSPITEEQPSPPETEDDLPTRKHVRFQNPEDIEVDEDDLFGDNLEDDDWEQLGDDTDMQDDGEYEQLELEDDETAVVECELGHVHLLEARKMSTATGRLFYLPIGWSSTEFENEESSDEEREL</sequence>
<reference evidence="3" key="1">
    <citation type="journal article" date="2015" name="BMC Genomics">
        <title>Genomic and transcriptomic analysis of the endophytic fungus Pestalotiopsis fici reveals its lifestyle and high potential for synthesis of natural products.</title>
        <authorList>
            <person name="Wang X."/>
            <person name="Zhang X."/>
            <person name="Liu L."/>
            <person name="Xiang M."/>
            <person name="Wang W."/>
            <person name="Sun X."/>
            <person name="Che Y."/>
            <person name="Guo L."/>
            <person name="Liu G."/>
            <person name="Guo L."/>
            <person name="Wang C."/>
            <person name="Yin W.B."/>
            <person name="Stadler M."/>
            <person name="Zhang X."/>
            <person name="Liu X."/>
        </authorList>
    </citation>
    <scope>NUCLEOTIDE SEQUENCE [LARGE SCALE GENOMIC DNA]</scope>
    <source>
        <strain evidence="3">W106-1 / CGMCC3.15140</strain>
    </source>
</reference>
<evidence type="ECO:0000313" key="2">
    <source>
        <dbReference type="EMBL" id="ETS74827.1"/>
    </source>
</evidence>
<organism evidence="2 3">
    <name type="scientific">Pestalotiopsis fici (strain W106-1 / CGMCC3.15140)</name>
    <dbReference type="NCBI Taxonomy" id="1229662"/>
    <lineage>
        <taxon>Eukaryota</taxon>
        <taxon>Fungi</taxon>
        <taxon>Dikarya</taxon>
        <taxon>Ascomycota</taxon>
        <taxon>Pezizomycotina</taxon>
        <taxon>Sordariomycetes</taxon>
        <taxon>Xylariomycetidae</taxon>
        <taxon>Amphisphaeriales</taxon>
        <taxon>Sporocadaceae</taxon>
        <taxon>Pestalotiopsis</taxon>
    </lineage>
</organism>
<dbReference type="OMA" id="LAECCHE"/>
<protein>
    <submittedName>
        <fullName evidence="2">Uncharacterized protein</fullName>
    </submittedName>
</protein>
<accession>W3WNX7</accession>
<feature type="region of interest" description="Disordered" evidence="1">
    <location>
        <begin position="106"/>
        <end position="126"/>
    </location>
</feature>
<dbReference type="AlphaFoldDB" id="W3WNX7"/>